<dbReference type="InterPro" id="IPR036162">
    <property type="entry name" value="Resolvase-like_N_sf"/>
</dbReference>
<dbReference type="Pfam" id="PF00239">
    <property type="entry name" value="Resolvase"/>
    <property type="match status" value="1"/>
</dbReference>
<gene>
    <name evidence="2" type="ORF">H9634_13330</name>
</gene>
<sequence length="125" mass="14096">MRAFIYTRYAEPNPAQRHRQYEQCKTLAEQRRYQVIGTAHDDSHHRSGLATLIEGLRARDIDIVLITDYACLGPTITSLAAMMDEIDRADARLLACAEPLLPPTILDMLLMLVRRQGLSGEIESS</sequence>
<dbReference type="RefSeq" id="WP_191727294.1">
    <property type="nucleotide sequence ID" value="NZ_JACSPY010000019.1"/>
</dbReference>
<name>A0ABR8WY16_9MICO</name>
<dbReference type="Gene3D" id="3.40.50.1390">
    <property type="entry name" value="Resolvase, N-terminal catalytic domain"/>
    <property type="match status" value="1"/>
</dbReference>
<proteinExistence type="predicted"/>
<dbReference type="SMART" id="SM00857">
    <property type="entry name" value="Resolvase"/>
    <property type="match status" value="1"/>
</dbReference>
<dbReference type="Proteomes" id="UP000651517">
    <property type="component" value="Unassembled WGS sequence"/>
</dbReference>
<comment type="caution">
    <text evidence="2">The sequence shown here is derived from an EMBL/GenBank/DDBJ whole genome shotgun (WGS) entry which is preliminary data.</text>
</comment>
<accession>A0ABR8WY16</accession>
<evidence type="ECO:0000313" key="3">
    <source>
        <dbReference type="Proteomes" id="UP000651517"/>
    </source>
</evidence>
<reference evidence="2 3" key="1">
    <citation type="submission" date="2020-08" db="EMBL/GenBank/DDBJ databases">
        <title>A Genomic Blueprint of the Chicken Gut Microbiome.</title>
        <authorList>
            <person name="Gilroy R."/>
            <person name="Ravi A."/>
            <person name="Getino M."/>
            <person name="Pursley I."/>
            <person name="Horton D.L."/>
            <person name="Alikhan N.-F."/>
            <person name="Baker D."/>
            <person name="Gharbi K."/>
            <person name="Hall N."/>
            <person name="Watson M."/>
            <person name="Adriaenssens E.M."/>
            <person name="Foster-Nyarko E."/>
            <person name="Jarju S."/>
            <person name="Secka A."/>
            <person name="Antonio M."/>
            <person name="Oren A."/>
            <person name="Chaudhuri R."/>
            <person name="La Ragione R.M."/>
            <person name="Hildebrand F."/>
            <person name="Pallen M.J."/>
        </authorList>
    </citation>
    <scope>NUCLEOTIDE SEQUENCE [LARGE SCALE GENOMIC DNA]</scope>
    <source>
        <strain evidence="2 3">Re57</strain>
    </source>
</reference>
<dbReference type="InterPro" id="IPR006119">
    <property type="entry name" value="Resolv_N"/>
</dbReference>
<dbReference type="SUPFAM" id="SSF53041">
    <property type="entry name" value="Resolvase-like"/>
    <property type="match status" value="1"/>
</dbReference>
<evidence type="ECO:0000259" key="1">
    <source>
        <dbReference type="SMART" id="SM00857"/>
    </source>
</evidence>
<evidence type="ECO:0000313" key="2">
    <source>
        <dbReference type="EMBL" id="MBD8021762.1"/>
    </source>
</evidence>
<keyword evidence="3" id="KW-1185">Reference proteome</keyword>
<dbReference type="EMBL" id="JACSPY010000019">
    <property type="protein sequence ID" value="MBD8021762.1"/>
    <property type="molecule type" value="Genomic_DNA"/>
</dbReference>
<feature type="domain" description="Resolvase/invertase-type recombinase catalytic" evidence="1">
    <location>
        <begin position="3"/>
        <end position="119"/>
    </location>
</feature>
<organism evidence="2 3">
    <name type="scientific">Brevibacterium gallinarum</name>
    <dbReference type="NCBI Taxonomy" id="2762220"/>
    <lineage>
        <taxon>Bacteria</taxon>
        <taxon>Bacillati</taxon>
        <taxon>Actinomycetota</taxon>
        <taxon>Actinomycetes</taxon>
        <taxon>Micrococcales</taxon>
        <taxon>Brevibacteriaceae</taxon>
        <taxon>Brevibacterium</taxon>
    </lineage>
</organism>
<protein>
    <submittedName>
        <fullName evidence="2">Recombinase family protein</fullName>
    </submittedName>
</protein>